<dbReference type="GO" id="GO:0005886">
    <property type="term" value="C:plasma membrane"/>
    <property type="evidence" value="ECO:0007669"/>
    <property type="project" value="TreeGrafter"/>
</dbReference>
<keyword evidence="6" id="KW-0472">Membrane</keyword>
<organism evidence="9 10">
    <name type="scientific">Steinernema hermaphroditum</name>
    <dbReference type="NCBI Taxonomy" id="289476"/>
    <lineage>
        <taxon>Eukaryota</taxon>
        <taxon>Metazoa</taxon>
        <taxon>Ecdysozoa</taxon>
        <taxon>Nematoda</taxon>
        <taxon>Chromadorea</taxon>
        <taxon>Rhabditida</taxon>
        <taxon>Tylenchina</taxon>
        <taxon>Panagrolaimomorpha</taxon>
        <taxon>Strongyloidoidea</taxon>
        <taxon>Steinernematidae</taxon>
        <taxon>Steinernema</taxon>
    </lineage>
</organism>
<accession>A0AA39H4G1</accession>
<dbReference type="PANTHER" id="PTHR23026:SF90">
    <property type="entry name" value="IODOTYROSINE DEIODINASE 1"/>
    <property type="match status" value="1"/>
</dbReference>
<evidence type="ECO:0000313" key="10">
    <source>
        <dbReference type="Proteomes" id="UP001175271"/>
    </source>
</evidence>
<name>A0AA39H4G1_9BILA</name>
<feature type="chain" id="PRO_5041357781" description="Nitroreductase domain-containing protein" evidence="7">
    <location>
        <begin position="23"/>
        <end position="325"/>
    </location>
</feature>
<feature type="transmembrane region" description="Helical" evidence="6">
    <location>
        <begin position="32"/>
        <end position="55"/>
    </location>
</feature>
<keyword evidence="6" id="KW-0812">Transmembrane</keyword>
<dbReference type="GO" id="GO:0140616">
    <property type="term" value="F:iodotyrosine deiodinase activity"/>
    <property type="evidence" value="ECO:0007669"/>
    <property type="project" value="UniProtKB-ARBA"/>
</dbReference>
<keyword evidence="3" id="KW-0285">Flavoprotein</keyword>
<dbReference type="FunFam" id="3.40.109.10:FF:000004">
    <property type="entry name" value="Iodotyrosine deiodinase 1"/>
    <property type="match status" value="1"/>
</dbReference>
<dbReference type="EMBL" id="JAUCMV010000005">
    <property type="protein sequence ID" value="KAK0398594.1"/>
    <property type="molecule type" value="Genomic_DNA"/>
</dbReference>
<evidence type="ECO:0000313" key="9">
    <source>
        <dbReference type="EMBL" id="KAK0398594.1"/>
    </source>
</evidence>
<dbReference type="CDD" id="cd02144">
    <property type="entry name" value="iodotyrosine_dehalogenase"/>
    <property type="match status" value="1"/>
</dbReference>
<comment type="caution">
    <text evidence="9">The sequence shown here is derived from an EMBL/GenBank/DDBJ whole genome shotgun (WGS) entry which is preliminary data.</text>
</comment>
<dbReference type="Gene3D" id="3.40.109.10">
    <property type="entry name" value="NADH Oxidase"/>
    <property type="match status" value="1"/>
</dbReference>
<proteinExistence type="inferred from homology"/>
<keyword evidence="4" id="KW-0288">FMN</keyword>
<dbReference type="GO" id="GO:0006570">
    <property type="term" value="P:tyrosine metabolic process"/>
    <property type="evidence" value="ECO:0007669"/>
    <property type="project" value="TreeGrafter"/>
</dbReference>
<protein>
    <recommendedName>
        <fullName evidence="8">Nitroreductase domain-containing protein</fullName>
    </recommendedName>
</protein>
<evidence type="ECO:0000256" key="7">
    <source>
        <dbReference type="SAM" id="SignalP"/>
    </source>
</evidence>
<keyword evidence="6" id="KW-1133">Transmembrane helix</keyword>
<dbReference type="PANTHER" id="PTHR23026">
    <property type="entry name" value="NADPH NITROREDUCTASE"/>
    <property type="match status" value="1"/>
</dbReference>
<feature type="domain" description="Nitroreductase" evidence="8">
    <location>
        <begin position="134"/>
        <end position="303"/>
    </location>
</feature>
<dbReference type="InterPro" id="IPR029479">
    <property type="entry name" value="Nitroreductase"/>
</dbReference>
<evidence type="ECO:0000256" key="6">
    <source>
        <dbReference type="SAM" id="Phobius"/>
    </source>
</evidence>
<dbReference type="Pfam" id="PF00881">
    <property type="entry name" value="Nitroreductase"/>
    <property type="match status" value="1"/>
</dbReference>
<dbReference type="Proteomes" id="UP001175271">
    <property type="component" value="Unassembled WGS sequence"/>
</dbReference>
<feature type="signal peptide" evidence="7">
    <location>
        <begin position="1"/>
        <end position="22"/>
    </location>
</feature>
<evidence type="ECO:0000256" key="5">
    <source>
        <dbReference type="ARBA" id="ARBA00023002"/>
    </source>
</evidence>
<evidence type="ECO:0000256" key="1">
    <source>
        <dbReference type="ARBA" id="ARBA00001917"/>
    </source>
</evidence>
<comment type="similarity">
    <text evidence="2">Belongs to the nitroreductase family.</text>
</comment>
<dbReference type="SUPFAM" id="SSF55469">
    <property type="entry name" value="FMN-dependent nitroreductase-like"/>
    <property type="match status" value="1"/>
</dbReference>
<dbReference type="AlphaFoldDB" id="A0AA39H4G1"/>
<gene>
    <name evidence="9" type="ORF">QR680_002660</name>
</gene>
<sequence>MRFISSILLFTFAFTQIDFAMAKSQAGVIRRIAASITVEHLNILSALAVIIFVYFQFRTFFKNKKKVTEKVSPENSRPVAEKKKQTTDKLVGEDHDVVEDHDDVHVAREILYKAHIMPENEMLRKSQLFYEQMKMRRSVRCFSHRPVPLKVIQNIVKTAGTSPSGANLQPWTFCVVGNDALKHRIREIVEYEEQMNYSRRMGAKWVLDVSHLNVNWNKPYLTEAPFIIVVMKQIYQPTETGEKQPTYYNEISTCIATGILLAAIQNCGLVTVTTTPLNSGTQIREVLQRPPNEKVVLLLPVGYPAVNACVPDLKRKPLEDILQLY</sequence>
<evidence type="ECO:0000259" key="8">
    <source>
        <dbReference type="Pfam" id="PF00881"/>
    </source>
</evidence>
<keyword evidence="10" id="KW-1185">Reference proteome</keyword>
<comment type="cofactor">
    <cofactor evidence="1">
        <name>FMN</name>
        <dbReference type="ChEBI" id="CHEBI:58210"/>
    </cofactor>
</comment>
<keyword evidence="7" id="KW-0732">Signal</keyword>
<reference evidence="9" key="1">
    <citation type="submission" date="2023-06" db="EMBL/GenBank/DDBJ databases">
        <title>Genomic analysis of the entomopathogenic nematode Steinernema hermaphroditum.</title>
        <authorList>
            <person name="Schwarz E.M."/>
            <person name="Heppert J.K."/>
            <person name="Baniya A."/>
            <person name="Schwartz H.T."/>
            <person name="Tan C.-H."/>
            <person name="Antoshechkin I."/>
            <person name="Sternberg P.W."/>
            <person name="Goodrich-Blair H."/>
            <person name="Dillman A.R."/>
        </authorList>
    </citation>
    <scope>NUCLEOTIDE SEQUENCE</scope>
    <source>
        <strain evidence="9">PS9179</strain>
        <tissue evidence="9">Whole animal</tissue>
    </source>
</reference>
<keyword evidence="5" id="KW-0560">Oxidoreductase</keyword>
<dbReference type="InterPro" id="IPR050627">
    <property type="entry name" value="Nitroreductase/BluB"/>
</dbReference>
<evidence type="ECO:0000256" key="3">
    <source>
        <dbReference type="ARBA" id="ARBA00022630"/>
    </source>
</evidence>
<evidence type="ECO:0000256" key="2">
    <source>
        <dbReference type="ARBA" id="ARBA00007118"/>
    </source>
</evidence>
<evidence type="ECO:0000256" key="4">
    <source>
        <dbReference type="ARBA" id="ARBA00022643"/>
    </source>
</evidence>
<dbReference type="InterPro" id="IPR000415">
    <property type="entry name" value="Nitroreductase-like"/>
</dbReference>